<sequence length="121" mass="13473">MPAAILRPLPKDYQFAVWRWILLPAVTYMIRRNGGTWASGTIHLFAQELRFTFSGRNGGTVSVPIDQHLTICLRKAMASERLILERDGTTYTFMVVRPTAFVETLGGIADKEGAGFVEGRA</sequence>
<dbReference type="AlphaFoldDB" id="A0A369W4K2"/>
<organism evidence="1 2">
    <name type="scientific">Pelagibacterium lacus</name>
    <dbReference type="NCBI Taxonomy" id="2282655"/>
    <lineage>
        <taxon>Bacteria</taxon>
        <taxon>Pseudomonadati</taxon>
        <taxon>Pseudomonadota</taxon>
        <taxon>Alphaproteobacteria</taxon>
        <taxon>Hyphomicrobiales</taxon>
        <taxon>Devosiaceae</taxon>
        <taxon>Pelagibacterium</taxon>
    </lineage>
</organism>
<evidence type="ECO:0000313" key="2">
    <source>
        <dbReference type="Proteomes" id="UP000253759"/>
    </source>
</evidence>
<reference evidence="2" key="1">
    <citation type="submission" date="2018-07" db="EMBL/GenBank/DDBJ databases">
        <authorList>
            <person name="Liu B.-T."/>
            <person name="Du Z."/>
        </authorList>
    </citation>
    <scope>NUCLEOTIDE SEQUENCE [LARGE SCALE GENOMIC DNA]</scope>
    <source>
        <strain evidence="2">XYN52</strain>
    </source>
</reference>
<accession>A0A369W4K2</accession>
<keyword evidence="2" id="KW-1185">Reference proteome</keyword>
<proteinExistence type="predicted"/>
<dbReference type="EMBL" id="QQNH01000007">
    <property type="protein sequence ID" value="RDE09253.1"/>
    <property type="molecule type" value="Genomic_DNA"/>
</dbReference>
<comment type="caution">
    <text evidence="1">The sequence shown here is derived from an EMBL/GenBank/DDBJ whole genome shotgun (WGS) entry which is preliminary data.</text>
</comment>
<protein>
    <submittedName>
        <fullName evidence="1">Uncharacterized protein</fullName>
    </submittedName>
</protein>
<name>A0A369W4K2_9HYPH</name>
<gene>
    <name evidence="1" type="ORF">DVH29_07270</name>
</gene>
<dbReference type="Proteomes" id="UP000253759">
    <property type="component" value="Unassembled WGS sequence"/>
</dbReference>
<evidence type="ECO:0000313" key="1">
    <source>
        <dbReference type="EMBL" id="RDE09253.1"/>
    </source>
</evidence>